<protein>
    <submittedName>
        <fullName evidence="2">Adenylate/guanylate cyclase domain-containing protein</fullName>
    </submittedName>
</protein>
<name>A0ABU8XTH4_9PROT</name>
<dbReference type="CDD" id="cd07302">
    <property type="entry name" value="CHD"/>
    <property type="match status" value="1"/>
</dbReference>
<organism evidence="2 3">
    <name type="scientific">Benzoatithermus flavus</name>
    <dbReference type="NCBI Taxonomy" id="3108223"/>
    <lineage>
        <taxon>Bacteria</taxon>
        <taxon>Pseudomonadati</taxon>
        <taxon>Pseudomonadota</taxon>
        <taxon>Alphaproteobacteria</taxon>
        <taxon>Geminicoccales</taxon>
        <taxon>Geminicoccaceae</taxon>
        <taxon>Benzoatithermus</taxon>
    </lineage>
</organism>
<dbReference type="InterPro" id="IPR011990">
    <property type="entry name" value="TPR-like_helical_dom_sf"/>
</dbReference>
<comment type="caution">
    <text evidence="2">The sequence shown here is derived from an EMBL/GenBank/DDBJ whole genome shotgun (WGS) entry which is preliminary data.</text>
</comment>
<dbReference type="InterPro" id="IPR029787">
    <property type="entry name" value="Nucleotide_cyclase"/>
</dbReference>
<dbReference type="SMART" id="SM00028">
    <property type="entry name" value="TPR"/>
    <property type="match status" value="3"/>
</dbReference>
<gene>
    <name evidence="2" type="ORF">U1T56_13785</name>
</gene>
<dbReference type="Gene3D" id="1.25.40.10">
    <property type="entry name" value="Tetratricopeptide repeat domain"/>
    <property type="match status" value="1"/>
</dbReference>
<dbReference type="Gene3D" id="3.30.70.1230">
    <property type="entry name" value="Nucleotide cyclase"/>
    <property type="match status" value="1"/>
</dbReference>
<keyword evidence="3" id="KW-1185">Reference proteome</keyword>
<accession>A0ABU8XTH4</accession>
<dbReference type="SUPFAM" id="SSF48452">
    <property type="entry name" value="TPR-like"/>
    <property type="match status" value="1"/>
</dbReference>
<dbReference type="SUPFAM" id="SSF55073">
    <property type="entry name" value="Nucleotide cyclase"/>
    <property type="match status" value="1"/>
</dbReference>
<dbReference type="Proteomes" id="UP001375743">
    <property type="component" value="Unassembled WGS sequence"/>
</dbReference>
<evidence type="ECO:0000313" key="3">
    <source>
        <dbReference type="Proteomes" id="UP001375743"/>
    </source>
</evidence>
<dbReference type="InterPro" id="IPR019734">
    <property type="entry name" value="TPR_rpt"/>
</dbReference>
<proteinExistence type="predicted"/>
<dbReference type="RefSeq" id="WP_418160078.1">
    <property type="nucleotide sequence ID" value="NZ_JBBLZC010000013.1"/>
</dbReference>
<evidence type="ECO:0000313" key="2">
    <source>
        <dbReference type="EMBL" id="MEK0084229.1"/>
    </source>
</evidence>
<evidence type="ECO:0000259" key="1">
    <source>
        <dbReference type="PROSITE" id="PS50125"/>
    </source>
</evidence>
<sequence length="351" mass="38677">MAPSRDERRLAVILVADIAGYARLMEEDEAGTLRRWRAVRRNLVGPLLARHEGRLVKLTGDGFLAEFASVVAALDFALALQEGIAAQEADLPAGCRLGLRIGLHLGEVVVEGEDEDLYGDGVNVAARLEGLAEPGGLVVSGAVFDQLKGALARRFVSLGERHLKHIARPVRAYRLTEEAAALDAEDSRCHRILAEICLHARRFQLADRHSERAVALNPNDAQNAAFRAYVLMFLGRPEESVALIASAIRRDPFHPGWFIGTLGRALHFAGRHEEAFEAYQRVGAARFFDYAYLAACCHRLGRTEEAASYVARTLEAKPDFAANGWLATLPFRHEADRKRFRQEMLAAGLPP</sequence>
<dbReference type="InterPro" id="IPR050697">
    <property type="entry name" value="Adenylyl/Guanylyl_Cyclase_3/4"/>
</dbReference>
<dbReference type="PROSITE" id="PS50125">
    <property type="entry name" value="GUANYLATE_CYCLASE_2"/>
    <property type="match status" value="1"/>
</dbReference>
<dbReference type="EMBL" id="JBBLZC010000013">
    <property type="protein sequence ID" value="MEK0084229.1"/>
    <property type="molecule type" value="Genomic_DNA"/>
</dbReference>
<dbReference type="InterPro" id="IPR001054">
    <property type="entry name" value="A/G_cyclase"/>
</dbReference>
<dbReference type="PANTHER" id="PTHR43081">
    <property type="entry name" value="ADENYLATE CYCLASE, TERMINAL-DIFFERENTIATION SPECIFIC-RELATED"/>
    <property type="match status" value="1"/>
</dbReference>
<feature type="domain" description="Guanylate cyclase" evidence="1">
    <location>
        <begin position="12"/>
        <end position="129"/>
    </location>
</feature>
<dbReference type="PANTHER" id="PTHR43081:SF19">
    <property type="entry name" value="PH-SENSITIVE ADENYLATE CYCLASE RV1264"/>
    <property type="match status" value="1"/>
</dbReference>
<reference evidence="2 3" key="1">
    <citation type="submission" date="2024-01" db="EMBL/GenBank/DDBJ databases">
        <title>Multi-omics insights into the function and evolution of sodium benzoate biodegradation pathways in Benzoatithermus flavus gen. nov., sp. nov. from hot spring.</title>
        <authorList>
            <person name="Hu C.-J."/>
            <person name="Li W.-J."/>
        </authorList>
    </citation>
    <scope>NUCLEOTIDE SEQUENCE [LARGE SCALE GENOMIC DNA]</scope>
    <source>
        <strain evidence="2 3">SYSU G07066</strain>
    </source>
</reference>
<dbReference type="Pfam" id="PF00211">
    <property type="entry name" value="Guanylate_cyc"/>
    <property type="match status" value="1"/>
</dbReference>